<dbReference type="AlphaFoldDB" id="A0A840DPI0"/>
<proteinExistence type="predicted"/>
<sequence>MNSTGKLKRSLGLPQLVLFGITYMTVVTVFTTYGYVSQVSDSRLPLAYLVTTVAMIFTALSYGAMARRYPVAGSSYTYAQQAFGGGAGFLTGWATLLDYLFLPLINFMLLGAYLNAVIPQVPFWVFTLVAIALVFTLNVLGITMINKVNVLIIALGAILSLVFIVLSFNTYLKATNAPALFEPFTVGDAGWQGVFGGAAILALSFLGFDAVSTLSEETRDARRNIPRAIVLTTLVGGLLFTLISWAGSLAVQPDWDGMSTEELDTASAFLMQSVGGELLLNFFIAVYVAGCIGSGLAGQVGVSRILFSMGRDGILPSALGKVWERRGTPVIATAAVSVFTLLGIFLPLSLVINVISFGALAAFTMVNLSVIRTFALRQNSEVRDFKSALRYVVFPLIGTIFTFWLWTSLTQQTLIVGLLWLLGGFVILLIVTRGFKRRVPTMDLSEKTAADAAGPSTEHIDLLGADYPFRDGKY</sequence>
<dbReference type="Proteomes" id="UP000571183">
    <property type="component" value="Unassembled WGS sequence"/>
</dbReference>
<evidence type="ECO:0000256" key="1">
    <source>
        <dbReference type="ARBA" id="ARBA00004141"/>
    </source>
</evidence>
<dbReference type="InterPro" id="IPR050367">
    <property type="entry name" value="APC_superfamily"/>
</dbReference>
<feature type="transmembrane region" description="Helical" evidence="5">
    <location>
        <begin position="328"/>
        <end position="348"/>
    </location>
</feature>
<accession>A0A840DPI0</accession>
<name>A0A840DPI0_9MICO</name>
<dbReference type="GO" id="GO:0016020">
    <property type="term" value="C:membrane"/>
    <property type="evidence" value="ECO:0007669"/>
    <property type="project" value="UniProtKB-SubCell"/>
</dbReference>
<gene>
    <name evidence="7" type="ORF">F5897_000384</name>
</gene>
<dbReference type="EMBL" id="JACIFD010000003">
    <property type="protein sequence ID" value="MBB4071096.1"/>
    <property type="molecule type" value="Genomic_DNA"/>
</dbReference>
<feature type="transmembrane region" description="Helical" evidence="5">
    <location>
        <begin position="12"/>
        <end position="34"/>
    </location>
</feature>
<dbReference type="RefSeq" id="WP_183304279.1">
    <property type="nucleotide sequence ID" value="NZ_JACIFD010000003.1"/>
</dbReference>
<evidence type="ECO:0000313" key="8">
    <source>
        <dbReference type="Proteomes" id="UP000571183"/>
    </source>
</evidence>
<feature type="domain" description="Amino acid permease/ SLC12A" evidence="6">
    <location>
        <begin position="29"/>
        <end position="418"/>
    </location>
</feature>
<reference evidence="7" key="1">
    <citation type="submission" date="2020-08" db="EMBL/GenBank/DDBJ databases">
        <title>Sequencing the genomes of 1000 actinobacteria strains.</title>
        <authorList>
            <person name="Klenk H.-P."/>
        </authorList>
    </citation>
    <scope>NUCLEOTIDE SEQUENCE [LARGE SCALE GENOMIC DNA]</scope>
    <source>
        <strain evidence="7">DSM 27064</strain>
    </source>
</reference>
<evidence type="ECO:0000256" key="3">
    <source>
        <dbReference type="ARBA" id="ARBA00022989"/>
    </source>
</evidence>
<feature type="transmembrane region" description="Helical" evidence="5">
    <location>
        <begin position="413"/>
        <end position="432"/>
    </location>
</feature>
<dbReference type="Pfam" id="PF00324">
    <property type="entry name" value="AA_permease"/>
    <property type="match status" value="1"/>
</dbReference>
<dbReference type="PANTHER" id="PTHR42770:SF8">
    <property type="entry name" value="PUTRESCINE IMPORTER PUUP"/>
    <property type="match status" value="1"/>
</dbReference>
<keyword evidence="2 5" id="KW-0812">Transmembrane</keyword>
<feature type="transmembrane region" description="Helical" evidence="5">
    <location>
        <begin position="279"/>
        <end position="307"/>
    </location>
</feature>
<feature type="transmembrane region" description="Helical" evidence="5">
    <location>
        <begin position="86"/>
        <end position="109"/>
    </location>
</feature>
<organism evidence="7 8">
    <name type="scientific">Canibacter oris</name>
    <dbReference type="NCBI Taxonomy" id="1365628"/>
    <lineage>
        <taxon>Bacteria</taxon>
        <taxon>Bacillati</taxon>
        <taxon>Actinomycetota</taxon>
        <taxon>Actinomycetes</taxon>
        <taxon>Micrococcales</taxon>
        <taxon>Microbacteriaceae</taxon>
        <taxon>Canibacter</taxon>
    </lineage>
</organism>
<keyword evidence="3 5" id="KW-1133">Transmembrane helix</keyword>
<dbReference type="GO" id="GO:0055085">
    <property type="term" value="P:transmembrane transport"/>
    <property type="evidence" value="ECO:0007669"/>
    <property type="project" value="InterPro"/>
</dbReference>
<feature type="transmembrane region" description="Helical" evidence="5">
    <location>
        <begin position="388"/>
        <end position="407"/>
    </location>
</feature>
<feature type="transmembrane region" description="Helical" evidence="5">
    <location>
        <begin position="148"/>
        <end position="169"/>
    </location>
</feature>
<feature type="transmembrane region" description="Helical" evidence="5">
    <location>
        <begin position="121"/>
        <end position="141"/>
    </location>
</feature>
<evidence type="ECO:0000256" key="5">
    <source>
        <dbReference type="SAM" id="Phobius"/>
    </source>
</evidence>
<feature type="transmembrane region" description="Helical" evidence="5">
    <location>
        <begin position="354"/>
        <end position="376"/>
    </location>
</feature>
<evidence type="ECO:0000256" key="4">
    <source>
        <dbReference type="ARBA" id="ARBA00023136"/>
    </source>
</evidence>
<keyword evidence="4 5" id="KW-0472">Membrane</keyword>
<feature type="transmembrane region" description="Helical" evidence="5">
    <location>
        <begin position="46"/>
        <end position="65"/>
    </location>
</feature>
<comment type="caution">
    <text evidence="7">The sequence shown here is derived from an EMBL/GenBank/DDBJ whole genome shotgun (WGS) entry which is preliminary data.</text>
</comment>
<evidence type="ECO:0000256" key="2">
    <source>
        <dbReference type="ARBA" id="ARBA00022692"/>
    </source>
</evidence>
<dbReference type="PIRSF" id="PIRSF006060">
    <property type="entry name" value="AA_transporter"/>
    <property type="match status" value="1"/>
</dbReference>
<comment type="subcellular location">
    <subcellularLocation>
        <location evidence="1">Membrane</location>
        <topology evidence="1">Multi-pass membrane protein</topology>
    </subcellularLocation>
</comment>
<dbReference type="Gene3D" id="1.20.1740.10">
    <property type="entry name" value="Amino acid/polyamine transporter I"/>
    <property type="match status" value="1"/>
</dbReference>
<evidence type="ECO:0000313" key="7">
    <source>
        <dbReference type="EMBL" id="MBB4071096.1"/>
    </source>
</evidence>
<protein>
    <submittedName>
        <fullName evidence="7">Amino acid transporter</fullName>
    </submittedName>
</protein>
<feature type="transmembrane region" description="Helical" evidence="5">
    <location>
        <begin position="228"/>
        <end position="251"/>
    </location>
</feature>
<keyword evidence="8" id="KW-1185">Reference proteome</keyword>
<feature type="transmembrane region" description="Helical" evidence="5">
    <location>
        <begin position="189"/>
        <end position="208"/>
    </location>
</feature>
<dbReference type="PANTHER" id="PTHR42770">
    <property type="entry name" value="AMINO ACID TRANSPORTER-RELATED"/>
    <property type="match status" value="1"/>
</dbReference>
<evidence type="ECO:0000259" key="6">
    <source>
        <dbReference type="Pfam" id="PF00324"/>
    </source>
</evidence>
<dbReference type="InterPro" id="IPR004841">
    <property type="entry name" value="AA-permease/SLC12A_dom"/>
</dbReference>